<keyword evidence="11" id="KW-1185">Reference proteome</keyword>
<evidence type="ECO:0000256" key="4">
    <source>
        <dbReference type="ARBA" id="ARBA00023284"/>
    </source>
</evidence>
<evidence type="ECO:0000256" key="2">
    <source>
        <dbReference type="ARBA" id="ARBA00022490"/>
    </source>
</evidence>
<organism evidence="10 11">
    <name type="scientific">Cnephaeus nilssonii</name>
    <name type="common">Northern bat</name>
    <name type="synonym">Eptesicus nilssonii</name>
    <dbReference type="NCBI Taxonomy" id="3371016"/>
    <lineage>
        <taxon>Eukaryota</taxon>
        <taxon>Metazoa</taxon>
        <taxon>Chordata</taxon>
        <taxon>Craniata</taxon>
        <taxon>Vertebrata</taxon>
        <taxon>Euteleostomi</taxon>
        <taxon>Mammalia</taxon>
        <taxon>Eutheria</taxon>
        <taxon>Laurasiatheria</taxon>
        <taxon>Chiroptera</taxon>
        <taxon>Yangochiroptera</taxon>
        <taxon>Vespertilionidae</taxon>
        <taxon>Cnephaeus</taxon>
    </lineage>
</organism>
<keyword evidence="4" id="KW-0676">Redox-active center</keyword>
<proteinExistence type="inferred from homology"/>
<keyword evidence="9" id="KW-0472">Membrane</keyword>
<dbReference type="AlphaFoldDB" id="A0AA40HM77"/>
<comment type="subcellular location">
    <subcellularLocation>
        <location evidence="1">Cytoplasm</location>
    </subcellularLocation>
</comment>
<evidence type="ECO:0000313" key="10">
    <source>
        <dbReference type="EMBL" id="KAK1333820.1"/>
    </source>
</evidence>
<keyword evidence="2" id="KW-0963">Cytoplasm</keyword>
<evidence type="ECO:0000256" key="7">
    <source>
        <dbReference type="ARBA" id="ARBA00032058"/>
    </source>
</evidence>
<name>A0AA40HM77_CNENI</name>
<evidence type="ECO:0000256" key="8">
    <source>
        <dbReference type="ARBA" id="ARBA00032129"/>
    </source>
</evidence>
<dbReference type="Pfam" id="PF13911">
    <property type="entry name" value="AhpC-TSA_2"/>
    <property type="match status" value="1"/>
</dbReference>
<dbReference type="InterPro" id="IPR032801">
    <property type="entry name" value="PXL2A/B/C"/>
</dbReference>
<reference evidence="10" key="1">
    <citation type="submission" date="2023-06" db="EMBL/GenBank/DDBJ databases">
        <title>Reference genome for the Northern bat (Eptesicus nilssonii), a most northern bat species.</title>
        <authorList>
            <person name="Laine V.N."/>
            <person name="Pulliainen A.T."/>
            <person name="Lilley T.M."/>
        </authorList>
    </citation>
    <scope>NUCLEOTIDE SEQUENCE</scope>
    <source>
        <strain evidence="10">BLF_Eptnil</strain>
        <tissue evidence="10">Kidney</tissue>
    </source>
</reference>
<comment type="similarity">
    <text evidence="5">Belongs to the peroxiredoxin-like PRXL2 family. PRXL2A subfamily.</text>
</comment>
<dbReference type="GO" id="GO:0005737">
    <property type="term" value="C:cytoplasm"/>
    <property type="evidence" value="ECO:0007669"/>
    <property type="project" value="UniProtKB-SubCell"/>
</dbReference>
<keyword evidence="9" id="KW-1133">Transmembrane helix</keyword>
<dbReference type="EMBL" id="JAULJE010000016">
    <property type="protein sequence ID" value="KAK1333820.1"/>
    <property type="molecule type" value="Genomic_DNA"/>
</dbReference>
<protein>
    <recommendedName>
        <fullName evidence="6">Peroxiredoxin-like 2A</fullName>
    </recommendedName>
    <alternativeName>
        <fullName evidence="8">Peroxiredoxin-like 2 activated in M-CSF stimulated monocytes</fullName>
    </alternativeName>
    <alternativeName>
        <fullName evidence="7">Redox-regulatory protein FAM213A</fullName>
    </alternativeName>
</protein>
<feature type="transmembrane region" description="Helical" evidence="9">
    <location>
        <begin position="12"/>
        <end position="32"/>
    </location>
</feature>
<comment type="caution">
    <text evidence="10">The sequence shown here is derived from an EMBL/GenBank/DDBJ whole genome shotgun (WGS) entry which is preliminary data.</text>
</comment>
<evidence type="ECO:0000256" key="5">
    <source>
        <dbReference type="ARBA" id="ARBA00023787"/>
    </source>
</evidence>
<evidence type="ECO:0000256" key="6">
    <source>
        <dbReference type="ARBA" id="ARBA00023849"/>
    </source>
</evidence>
<evidence type="ECO:0000256" key="3">
    <source>
        <dbReference type="ARBA" id="ARBA00022862"/>
    </source>
</evidence>
<dbReference type="Proteomes" id="UP001177744">
    <property type="component" value="Unassembled WGS sequence"/>
</dbReference>
<evidence type="ECO:0000313" key="11">
    <source>
        <dbReference type="Proteomes" id="UP001177744"/>
    </source>
</evidence>
<dbReference type="CDD" id="cd02970">
    <property type="entry name" value="PRX_like2"/>
    <property type="match status" value="1"/>
</dbReference>
<dbReference type="PANTHER" id="PTHR28630">
    <property type="match status" value="1"/>
</dbReference>
<evidence type="ECO:0000256" key="1">
    <source>
        <dbReference type="ARBA" id="ARBA00004496"/>
    </source>
</evidence>
<evidence type="ECO:0000256" key="9">
    <source>
        <dbReference type="SAM" id="Phobius"/>
    </source>
</evidence>
<keyword evidence="3" id="KW-0049">Antioxidant</keyword>
<gene>
    <name evidence="10" type="ORF">QTO34_006208</name>
</gene>
<sequence>MSFLQDPSFFTVGMWSIGAGALGAAALALLLANTDIFLSKPQRASLEYLEEIDLKTLEKEPRTFKAKELWEKRGAVIMAVRRPGCFLCREAFLRLARLSPACVVGLAKKLLTVGHGVLGCTCIQGAATPDIPSEAADLSSLKPKLDELGVPLYAVVKEQVRTEVKDFQPYFKGEIFLDEKKKFYGPQRRKMMFMGFVRLGVWSNFFRARSGGFSGNLEGEGFILGGVFVVGSGKQGILLEHREKEFGDKVNLASVLEAAQKIKPQAASLASEKK</sequence>
<dbReference type="GO" id="GO:0016209">
    <property type="term" value="F:antioxidant activity"/>
    <property type="evidence" value="ECO:0007669"/>
    <property type="project" value="UniProtKB-KW"/>
</dbReference>
<keyword evidence="9" id="KW-0812">Transmembrane</keyword>
<dbReference type="PANTHER" id="PTHR28630:SF31">
    <property type="entry name" value="PEROXIREDOXIN-LIKE 2A"/>
    <property type="match status" value="1"/>
</dbReference>
<accession>A0AA40HM77</accession>